<dbReference type="EMBL" id="QTLC01000039">
    <property type="protein sequence ID" value="RDY70875.1"/>
    <property type="molecule type" value="Genomic_DNA"/>
</dbReference>
<name>A0A3D8VNG5_9BACI</name>
<organism evidence="1 2">
    <name type="scientific">Halobacillus trueperi</name>
    <dbReference type="NCBI Taxonomy" id="156205"/>
    <lineage>
        <taxon>Bacteria</taxon>
        <taxon>Bacillati</taxon>
        <taxon>Bacillota</taxon>
        <taxon>Bacilli</taxon>
        <taxon>Bacillales</taxon>
        <taxon>Bacillaceae</taxon>
        <taxon>Halobacillus</taxon>
    </lineage>
</organism>
<dbReference type="RefSeq" id="WP_115894195.1">
    <property type="nucleotide sequence ID" value="NZ_QTLC01000039.1"/>
</dbReference>
<accession>A0A3D8VNG5</accession>
<evidence type="ECO:0000313" key="1">
    <source>
        <dbReference type="EMBL" id="RDY70875.1"/>
    </source>
</evidence>
<comment type="caution">
    <text evidence="1">The sequence shown here is derived from an EMBL/GenBank/DDBJ whole genome shotgun (WGS) entry which is preliminary data.</text>
</comment>
<gene>
    <name evidence="1" type="ORF">DXT76_10850</name>
</gene>
<reference evidence="1 2" key="1">
    <citation type="submission" date="2018-08" db="EMBL/GenBank/DDBJ databases">
        <title>Genome sequence of strict halophilic Halobacillus trueperi SS1 isolated from Lunsu, a salty water body of North West Himalayas.</title>
        <authorList>
            <person name="Gupta S."/>
            <person name="Sharma P."/>
            <person name="Dev K."/>
            <person name="Baumler D."/>
            <person name="Sourirajan A."/>
        </authorList>
    </citation>
    <scope>NUCLEOTIDE SEQUENCE [LARGE SCALE GENOMIC DNA]</scope>
    <source>
        <strain evidence="1 2">SS1</strain>
    </source>
</reference>
<sequence length="207" mass="23793">MAKFEMDWKKRYKDSGYIKEIISYSKESDKFKFSDYMVPDEGQDKAGDQRWATFTLKDNASYQVKDTKTGQFYYLIVIDGVKEKVKRYKVIRHFNTDATYSTKKISKNQSTGPEYSQDKNMLEFIIENYELSIRIAEHKSKDAAVGIQATLCKLAKFNGIEGEYQIIKEEFNKGKSLEEVRNSLLKSKSNEGEGDLFSQILGGSIAS</sequence>
<protein>
    <submittedName>
        <fullName evidence="1">Uncharacterized protein</fullName>
    </submittedName>
</protein>
<proteinExistence type="predicted"/>
<dbReference type="Proteomes" id="UP000257032">
    <property type="component" value="Unassembled WGS sequence"/>
</dbReference>
<evidence type="ECO:0000313" key="2">
    <source>
        <dbReference type="Proteomes" id="UP000257032"/>
    </source>
</evidence>
<dbReference type="AlphaFoldDB" id="A0A3D8VNG5"/>